<dbReference type="KEGG" id="mro:MROS_0671"/>
<evidence type="ECO:0000256" key="1">
    <source>
        <dbReference type="SAM" id="Phobius"/>
    </source>
</evidence>
<reference evidence="2 3" key="1">
    <citation type="journal article" date="2013" name="PLoS ONE">
        <title>Genomic analysis of Melioribacter roseus, facultatively anaerobic organotrophic bacterium representing a novel deep lineage within Bacteriodetes/Chlorobi group.</title>
        <authorList>
            <person name="Kadnikov V.V."/>
            <person name="Mardanov A.V."/>
            <person name="Podosokorskaya O.A."/>
            <person name="Gavrilov S.N."/>
            <person name="Kublanov I.V."/>
            <person name="Beletsky A.V."/>
            <person name="Bonch-Osmolovskaya E.A."/>
            <person name="Ravin N.V."/>
        </authorList>
    </citation>
    <scope>NUCLEOTIDE SEQUENCE [LARGE SCALE GENOMIC DNA]</scope>
    <source>
        <strain evidence="3">JCM 17771 / P3M-2</strain>
    </source>
</reference>
<protein>
    <recommendedName>
        <fullName evidence="4">Type IV pilus assembly protein PilX</fullName>
    </recommendedName>
</protein>
<dbReference type="Proteomes" id="UP000009011">
    <property type="component" value="Chromosome"/>
</dbReference>
<keyword evidence="1" id="KW-0472">Membrane</keyword>
<name>I6ZPG7_MELRP</name>
<dbReference type="STRING" id="1191523.MROS_0671"/>
<dbReference type="EMBL" id="CP003557">
    <property type="protein sequence ID" value="AFN73914.1"/>
    <property type="molecule type" value="Genomic_DNA"/>
</dbReference>
<dbReference type="HOGENOM" id="CLU_1649837_0_0_10"/>
<dbReference type="OrthoDB" id="5593857at2"/>
<evidence type="ECO:0000313" key="2">
    <source>
        <dbReference type="EMBL" id="AFN73914.1"/>
    </source>
</evidence>
<keyword evidence="3" id="KW-1185">Reference proteome</keyword>
<dbReference type="AlphaFoldDB" id="I6ZPG7"/>
<feature type="transmembrane region" description="Helical" evidence="1">
    <location>
        <begin position="6"/>
        <end position="24"/>
    </location>
</feature>
<sequence length="175" mass="19662">MNTGQMLITIGAIFLLTTVILNVNRGLMTTTTVMYDSRYHIMGISLATSVIERATGLAFDNESDTTDITSLSQLTLPANLGIESGESVNNPAAFNDFDDFNCYRTIPKADTIRLEGTNNLLIYKTLCQVDYVEPDNPEQVSSNRTWHKRIIVRVFSDSMADTVSMSTVFSYWYFR</sequence>
<evidence type="ECO:0000313" key="3">
    <source>
        <dbReference type="Proteomes" id="UP000009011"/>
    </source>
</evidence>
<dbReference type="RefSeq" id="WP_014855351.1">
    <property type="nucleotide sequence ID" value="NC_018178.1"/>
</dbReference>
<accession>I6ZPG7</accession>
<keyword evidence="1" id="KW-0812">Transmembrane</keyword>
<evidence type="ECO:0008006" key="4">
    <source>
        <dbReference type="Google" id="ProtNLM"/>
    </source>
</evidence>
<proteinExistence type="predicted"/>
<organism evidence="2 3">
    <name type="scientific">Melioribacter roseus (strain DSM 23840 / JCM 17771 / VKM B-2668 / P3M-2)</name>
    <dbReference type="NCBI Taxonomy" id="1191523"/>
    <lineage>
        <taxon>Bacteria</taxon>
        <taxon>Pseudomonadati</taxon>
        <taxon>Ignavibacteriota</taxon>
        <taxon>Ignavibacteria</taxon>
        <taxon>Ignavibacteriales</taxon>
        <taxon>Melioribacteraceae</taxon>
        <taxon>Melioribacter</taxon>
    </lineage>
</organism>
<gene>
    <name evidence="2" type="ordered locus">MROS_0671</name>
</gene>
<keyword evidence="1" id="KW-1133">Transmembrane helix</keyword>